<evidence type="ECO:0000256" key="8">
    <source>
        <dbReference type="ARBA" id="ARBA00022989"/>
    </source>
</evidence>
<evidence type="ECO:0000256" key="3">
    <source>
        <dbReference type="ARBA" id="ARBA00022448"/>
    </source>
</evidence>
<keyword evidence="3 11" id="KW-0813">Transport</keyword>
<evidence type="ECO:0000256" key="4">
    <source>
        <dbReference type="ARBA" id="ARBA00022660"/>
    </source>
</evidence>
<evidence type="ECO:0000313" key="13">
    <source>
        <dbReference type="Proteomes" id="UP000326939"/>
    </source>
</evidence>
<comment type="subcellular location">
    <subcellularLocation>
        <location evidence="1 11">Mitochondrion inner membrane</location>
        <topology evidence="1 11">Single-pass membrane protein</topology>
        <orientation evidence="1 11">Matrix side</orientation>
    </subcellularLocation>
</comment>
<comment type="similarity">
    <text evidence="2 11">Belongs to the complex I NDUFA13 subunit family.</text>
</comment>
<comment type="caution">
    <text evidence="12">The sequence shown here is derived from an EMBL/GenBank/DDBJ whole genome shotgun (WGS) entry which is preliminary data.</text>
</comment>
<keyword evidence="6 11" id="KW-0999">Mitochondrion inner membrane</keyword>
<keyword evidence="10 11" id="KW-0472">Membrane</keyword>
<dbReference type="GO" id="GO:0045271">
    <property type="term" value="C:respiratory chain complex I"/>
    <property type="evidence" value="ECO:0007669"/>
    <property type="project" value="UniProtKB-UniRule"/>
</dbReference>
<evidence type="ECO:0000256" key="7">
    <source>
        <dbReference type="ARBA" id="ARBA00022982"/>
    </source>
</evidence>
<keyword evidence="4 11" id="KW-0679">Respiratory chain</keyword>
<feature type="transmembrane region" description="Helical" evidence="11">
    <location>
        <begin position="44"/>
        <end position="62"/>
    </location>
</feature>
<proteinExistence type="inferred from homology"/>
<evidence type="ECO:0000256" key="11">
    <source>
        <dbReference type="RuleBase" id="RU368034"/>
    </source>
</evidence>
<accession>A0A5N5NCT3</accession>
<dbReference type="PANTHER" id="PTHR12966">
    <property type="entry name" value="NADH DEHYDROGENASE UBIQUINONE 1 ALPHA SUBCOMPLEX SUBUNIT 13"/>
    <property type="match status" value="1"/>
</dbReference>
<evidence type="ECO:0000256" key="10">
    <source>
        <dbReference type="ARBA" id="ARBA00023136"/>
    </source>
</evidence>
<dbReference type="EMBL" id="VDCV01000003">
    <property type="protein sequence ID" value="KAB5564858.1"/>
    <property type="molecule type" value="Genomic_DNA"/>
</dbReference>
<evidence type="ECO:0000256" key="6">
    <source>
        <dbReference type="ARBA" id="ARBA00022792"/>
    </source>
</evidence>
<sequence length="259" mass="29163">MTEAVIRNKPGMASVKDMPILQDGPPPGGFAPVRFARRIPNKGPSAMAIFLAAFGAFSYGMYQVGQGNKVRSIGEKVKDCSCERASVCGLGSQSCIKVTEDSLTWVYSKSFHCYNYYPFEELTFCIQNGAAVDTLPADYILFVDENQPRQTITMYLVIDDIVILPMQVPLSGHLINCGFVLKPFAFFRALKEEKYAARRAILPLLQAEEDERFVKEWNKYLEYEAEVMKDVPGWKVGQSVYNTGRWMPPATGELRPEVW</sequence>
<evidence type="ECO:0000256" key="1">
    <source>
        <dbReference type="ARBA" id="ARBA00004298"/>
    </source>
</evidence>
<evidence type="ECO:0000256" key="9">
    <source>
        <dbReference type="ARBA" id="ARBA00023128"/>
    </source>
</evidence>
<keyword evidence="8 11" id="KW-1133">Transmembrane helix</keyword>
<dbReference type="Proteomes" id="UP000326939">
    <property type="component" value="Chromosome 3"/>
</dbReference>
<dbReference type="AlphaFoldDB" id="A0A5N5NCT3"/>
<dbReference type="PANTHER" id="PTHR12966:SF0">
    <property type="entry name" value="NADH DEHYDROGENASE [UBIQUINONE] 1 ALPHA SUBCOMPLEX SUBUNIT 13"/>
    <property type="match status" value="1"/>
</dbReference>
<protein>
    <recommendedName>
        <fullName evidence="11">NADH dehydrogenase [ubiquinone] 1 alpha subcomplex subunit 13</fullName>
    </recommendedName>
</protein>
<evidence type="ECO:0000313" key="12">
    <source>
        <dbReference type="EMBL" id="KAB5564858.1"/>
    </source>
</evidence>
<reference evidence="13" key="1">
    <citation type="journal article" date="2019" name="Gigascience">
        <title>De novo genome assembly of the endangered Acer yangbiense, a plant species with extremely small populations endemic to Yunnan Province, China.</title>
        <authorList>
            <person name="Yang J."/>
            <person name="Wariss H.M."/>
            <person name="Tao L."/>
            <person name="Zhang R."/>
            <person name="Yun Q."/>
            <person name="Hollingsworth P."/>
            <person name="Dao Z."/>
            <person name="Luo G."/>
            <person name="Guo H."/>
            <person name="Ma Y."/>
            <person name="Sun W."/>
        </authorList>
    </citation>
    <scope>NUCLEOTIDE SEQUENCE [LARGE SCALE GENOMIC DNA]</scope>
    <source>
        <strain evidence="13">cv. br00</strain>
    </source>
</reference>
<evidence type="ECO:0000256" key="5">
    <source>
        <dbReference type="ARBA" id="ARBA00022692"/>
    </source>
</evidence>
<name>A0A5N5NCT3_9ROSI</name>
<gene>
    <name evidence="12" type="ORF">DKX38_004912</name>
</gene>
<keyword evidence="5 11" id="KW-0812">Transmembrane</keyword>
<dbReference type="GO" id="GO:0005743">
    <property type="term" value="C:mitochondrial inner membrane"/>
    <property type="evidence" value="ECO:0007669"/>
    <property type="project" value="UniProtKB-SubCell"/>
</dbReference>
<keyword evidence="7 11" id="KW-0249">Electron transport</keyword>
<keyword evidence="13" id="KW-1185">Reference proteome</keyword>
<organism evidence="12 13">
    <name type="scientific">Salix brachista</name>
    <dbReference type="NCBI Taxonomy" id="2182728"/>
    <lineage>
        <taxon>Eukaryota</taxon>
        <taxon>Viridiplantae</taxon>
        <taxon>Streptophyta</taxon>
        <taxon>Embryophyta</taxon>
        <taxon>Tracheophyta</taxon>
        <taxon>Spermatophyta</taxon>
        <taxon>Magnoliopsida</taxon>
        <taxon>eudicotyledons</taxon>
        <taxon>Gunneridae</taxon>
        <taxon>Pentapetalae</taxon>
        <taxon>rosids</taxon>
        <taxon>fabids</taxon>
        <taxon>Malpighiales</taxon>
        <taxon>Salicaceae</taxon>
        <taxon>Saliceae</taxon>
        <taxon>Salix</taxon>
    </lineage>
</organism>
<evidence type="ECO:0000256" key="2">
    <source>
        <dbReference type="ARBA" id="ARBA00007312"/>
    </source>
</evidence>
<dbReference type="Pfam" id="PF06212">
    <property type="entry name" value="GRIM-19"/>
    <property type="match status" value="2"/>
</dbReference>
<keyword evidence="9 11" id="KW-0496">Mitochondrion</keyword>
<dbReference type="InterPro" id="IPR009346">
    <property type="entry name" value="GRIM-19"/>
</dbReference>
<comment type="function">
    <text evidence="11">Complex I functions in the transfer of electrons from NADH to the respiratory chain. Accessory subunit of the mitochondrial membrane respiratory chain NADH dehydrogenase (Complex I), that is believed not to be involved in catalysis.</text>
</comment>